<evidence type="ECO:0000313" key="3">
    <source>
        <dbReference type="Proteomes" id="UP000299102"/>
    </source>
</evidence>
<reference evidence="2 3" key="1">
    <citation type="journal article" date="2019" name="Commun. Biol.">
        <title>The bagworm genome reveals a unique fibroin gene that provides high tensile strength.</title>
        <authorList>
            <person name="Kono N."/>
            <person name="Nakamura H."/>
            <person name="Ohtoshi R."/>
            <person name="Tomita M."/>
            <person name="Numata K."/>
            <person name="Arakawa K."/>
        </authorList>
    </citation>
    <scope>NUCLEOTIDE SEQUENCE [LARGE SCALE GENOMIC DNA]</scope>
</reference>
<feature type="region of interest" description="Disordered" evidence="1">
    <location>
        <begin position="1"/>
        <end position="25"/>
    </location>
</feature>
<comment type="caution">
    <text evidence="2">The sequence shown here is derived from an EMBL/GenBank/DDBJ whole genome shotgun (WGS) entry which is preliminary data.</text>
</comment>
<keyword evidence="3" id="KW-1185">Reference proteome</keyword>
<dbReference type="Proteomes" id="UP000299102">
    <property type="component" value="Unassembled WGS sequence"/>
</dbReference>
<sequence>MLREAQSKVTTLLPAPISRRGDLPPSIKTRHRRKLSLRKLWTRLHCPKLKSELNNLLRRIFEAVRDLRGATWETTIDRAGENSRKLNQFWD</sequence>
<evidence type="ECO:0000256" key="1">
    <source>
        <dbReference type="SAM" id="MobiDB-lite"/>
    </source>
</evidence>
<accession>A0A4C1W542</accession>
<gene>
    <name evidence="2" type="ORF">EVAR_24213_1</name>
</gene>
<evidence type="ECO:0008006" key="4">
    <source>
        <dbReference type="Google" id="ProtNLM"/>
    </source>
</evidence>
<name>A0A4C1W542_EUMVA</name>
<evidence type="ECO:0000313" key="2">
    <source>
        <dbReference type="EMBL" id="GBP46020.1"/>
    </source>
</evidence>
<proteinExistence type="predicted"/>
<dbReference type="AlphaFoldDB" id="A0A4C1W542"/>
<protein>
    <recommendedName>
        <fullName evidence="4">RNA-directed DNA polymerase from transposon X-element</fullName>
    </recommendedName>
</protein>
<organism evidence="2 3">
    <name type="scientific">Eumeta variegata</name>
    <name type="common">Bagworm moth</name>
    <name type="synonym">Eumeta japonica</name>
    <dbReference type="NCBI Taxonomy" id="151549"/>
    <lineage>
        <taxon>Eukaryota</taxon>
        <taxon>Metazoa</taxon>
        <taxon>Ecdysozoa</taxon>
        <taxon>Arthropoda</taxon>
        <taxon>Hexapoda</taxon>
        <taxon>Insecta</taxon>
        <taxon>Pterygota</taxon>
        <taxon>Neoptera</taxon>
        <taxon>Endopterygota</taxon>
        <taxon>Lepidoptera</taxon>
        <taxon>Glossata</taxon>
        <taxon>Ditrysia</taxon>
        <taxon>Tineoidea</taxon>
        <taxon>Psychidae</taxon>
        <taxon>Oiketicinae</taxon>
        <taxon>Eumeta</taxon>
    </lineage>
</organism>
<dbReference type="EMBL" id="BGZK01000475">
    <property type="protein sequence ID" value="GBP46020.1"/>
    <property type="molecule type" value="Genomic_DNA"/>
</dbReference>